<dbReference type="GO" id="GO:0004565">
    <property type="term" value="F:beta-galactosidase activity"/>
    <property type="evidence" value="ECO:0007669"/>
    <property type="project" value="UniProtKB-EC"/>
</dbReference>
<dbReference type="PROSITE" id="PS00608">
    <property type="entry name" value="GLYCOSYL_HYDROL_F2_2"/>
    <property type="match status" value="1"/>
</dbReference>
<comment type="cofactor">
    <cofactor evidence="2">
        <name>Ca(2+)</name>
        <dbReference type="ChEBI" id="CHEBI:29108"/>
    </cofactor>
</comment>
<dbReference type="AlphaFoldDB" id="A0AAJ5WSZ3"/>
<evidence type="ECO:0000256" key="7">
    <source>
        <dbReference type="ARBA" id="ARBA00022837"/>
    </source>
</evidence>
<comment type="subunit">
    <text evidence="4">Monomer.</text>
</comment>
<feature type="chain" id="PRO_5042554568" description="beta-galactosidase" evidence="10">
    <location>
        <begin position="22"/>
        <end position="1052"/>
    </location>
</feature>
<gene>
    <name evidence="12" type="ORF">P0Y53_09195</name>
</gene>
<dbReference type="InterPro" id="IPR006102">
    <property type="entry name" value="Ig-like_GH2"/>
</dbReference>
<keyword evidence="8" id="KW-0326">Glycosidase</keyword>
<proteinExistence type="inferred from homology"/>
<dbReference type="EMBL" id="CP119311">
    <property type="protein sequence ID" value="WEK37676.1"/>
    <property type="molecule type" value="Genomic_DNA"/>
</dbReference>
<dbReference type="InterPro" id="IPR011013">
    <property type="entry name" value="Gal_mutarotase_sf_dom"/>
</dbReference>
<evidence type="ECO:0000256" key="4">
    <source>
        <dbReference type="ARBA" id="ARBA00011245"/>
    </source>
</evidence>
<dbReference type="InterPro" id="IPR006104">
    <property type="entry name" value="Glyco_hydro_2_N"/>
</dbReference>
<dbReference type="EC" id="3.2.1.23" evidence="5"/>
<dbReference type="InterPro" id="IPR050347">
    <property type="entry name" value="Bact_Beta-galactosidase"/>
</dbReference>
<evidence type="ECO:0000256" key="3">
    <source>
        <dbReference type="ARBA" id="ARBA00007401"/>
    </source>
</evidence>
<dbReference type="InterPro" id="IPR006103">
    <property type="entry name" value="Glyco_hydro_2_cat"/>
</dbReference>
<dbReference type="InterPro" id="IPR013783">
    <property type="entry name" value="Ig-like_fold"/>
</dbReference>
<dbReference type="PRINTS" id="PR00132">
    <property type="entry name" value="GLHYDRLASE2"/>
</dbReference>
<accession>A0AAJ5WSZ3</accession>
<dbReference type="SUPFAM" id="SSF49785">
    <property type="entry name" value="Galactose-binding domain-like"/>
    <property type="match status" value="1"/>
</dbReference>
<evidence type="ECO:0000313" key="13">
    <source>
        <dbReference type="Proteomes" id="UP001220610"/>
    </source>
</evidence>
<dbReference type="Gene3D" id="3.20.20.80">
    <property type="entry name" value="Glycosidases"/>
    <property type="match status" value="1"/>
</dbReference>
<comment type="catalytic activity">
    <reaction evidence="1">
        <text>Hydrolysis of terminal non-reducing beta-D-galactose residues in beta-D-galactosides.</text>
        <dbReference type="EC" id="3.2.1.23"/>
    </reaction>
</comment>
<dbReference type="InterPro" id="IPR032312">
    <property type="entry name" value="LacZ_4"/>
</dbReference>
<evidence type="ECO:0000256" key="2">
    <source>
        <dbReference type="ARBA" id="ARBA00001913"/>
    </source>
</evidence>
<dbReference type="Pfam" id="PF00703">
    <property type="entry name" value="Glyco_hydro_2"/>
    <property type="match status" value="1"/>
</dbReference>
<dbReference type="Pfam" id="PF02836">
    <property type="entry name" value="Glyco_hydro_2_C"/>
    <property type="match status" value="1"/>
</dbReference>
<name>A0AAJ5WSZ3_9BACT</name>
<evidence type="ECO:0000256" key="8">
    <source>
        <dbReference type="ARBA" id="ARBA00023295"/>
    </source>
</evidence>
<dbReference type="SUPFAM" id="SSF74650">
    <property type="entry name" value="Galactose mutarotase-like"/>
    <property type="match status" value="1"/>
</dbReference>
<dbReference type="InterPro" id="IPR017853">
    <property type="entry name" value="GH"/>
</dbReference>
<dbReference type="Pfam" id="PF16353">
    <property type="entry name" value="LacZ_4"/>
    <property type="match status" value="1"/>
</dbReference>
<dbReference type="InterPro" id="IPR014718">
    <property type="entry name" value="GH-type_carb-bd"/>
</dbReference>
<dbReference type="SUPFAM" id="SSF51445">
    <property type="entry name" value="(Trans)glycosidases"/>
    <property type="match status" value="1"/>
</dbReference>
<dbReference type="PANTHER" id="PTHR46323:SF2">
    <property type="entry name" value="BETA-GALACTOSIDASE"/>
    <property type="match status" value="1"/>
</dbReference>
<dbReference type="SUPFAM" id="SSF49303">
    <property type="entry name" value="beta-Galactosidase/glucuronidase domain"/>
    <property type="match status" value="2"/>
</dbReference>
<dbReference type="InterPro" id="IPR023232">
    <property type="entry name" value="Glyco_hydro_2_AS"/>
</dbReference>
<dbReference type="GO" id="GO:0005990">
    <property type="term" value="P:lactose catabolic process"/>
    <property type="evidence" value="ECO:0007669"/>
    <property type="project" value="TreeGrafter"/>
</dbReference>
<evidence type="ECO:0000256" key="5">
    <source>
        <dbReference type="ARBA" id="ARBA00012756"/>
    </source>
</evidence>
<feature type="signal peptide" evidence="10">
    <location>
        <begin position="1"/>
        <end position="21"/>
    </location>
</feature>
<organism evidence="12 13">
    <name type="scientific">Candidatus Pseudobacter hemicellulosilyticus</name>
    <dbReference type="NCBI Taxonomy" id="3121375"/>
    <lineage>
        <taxon>Bacteria</taxon>
        <taxon>Pseudomonadati</taxon>
        <taxon>Bacteroidota</taxon>
        <taxon>Chitinophagia</taxon>
        <taxon>Chitinophagales</taxon>
        <taxon>Chitinophagaceae</taxon>
        <taxon>Pseudobacter</taxon>
    </lineage>
</organism>
<dbReference type="Gene3D" id="2.60.40.10">
    <property type="entry name" value="Immunoglobulins"/>
    <property type="match status" value="2"/>
</dbReference>
<sequence length="1052" mass="118099">MLRKNLMAWALALLAAGFAQAQPGTPGPGPHAPVPPEIEDPENIGINREPNHATLMPYASLTEALAGKRHAAAFARSLNGAWKFHWVDWPQKRPVDFYKPEYDVSQWKNIQVPSNWQLAGYGTPYYSNYNYIFQSDFPRVMSKPPEKFTAFTERNPVGSYRRDFVVPENWNGRRIFITFDGVDAGFFLWVNGQKVGYGVNSRNATEFDLTQYVKPGKNMIAVEVYRFTTGSYLEDQDMWRLSGIFRNVTLWSSPGQHIRDFHVRTLLDDQYRNATLAVTASIKNYTTAPAKARTLEVALYDGGKPVPGAKKQQAVPALQPGEETTITIEYPVSNPKKWTAETPALYTTVLSLLEGARTTELLSTRTGFRKIEMVGRELRVNGVAIKLKGVNRHENEPETGHTVTEAGMIKDLLLIKQANCNHVRTSHYSNDPRWYELCDEYGVYLVAEANVECHGASGRFDEEPTMKAAIVERNVANTENFKNHASVLIWSLGNENGRGGSNFRAALQAIRAIDPDRLTHYEGFGIGKDNPADIDSRMYTNHRDLENAAKDQSLFRPFYLCEYAHAMFNSMGAVDLYNDIFDKYPSLLGGAIWEWHDQGIYNRRDPKRPITAFGGGFGEYPNDRYYIHKGVVFSDRSLKPHYPELKHAYQWISVQPKDDSYKTFVVRNRYQFLNLSSFTASWELQENGVVIAKGALPLGSLEPGKEKEITIPYQVQPKAGAEYFLRLSFVQAGKTIWAPKGYEVAWQQFQLPAGVPAVVQTITGKLQVKEDASLIEVKGNDFTVSFNKQKGVISQLTKAGKTLLQENGGPLLHLWRAPHQIDDTWTSPEWDKYGLKTLSWTVRACTTVQPDPGMVVVSFTLAGAGKEKFEIVHQAVYTIRANGSIQVANDVSGGKHDLVVARMGVRLFLDKQLDQFSYFGRGPMENYADRKRGSDVGRYSSTVKAQMTPYEKPMECGNHEDVRWAKISPQRGAGLTVVKDDSLLQVSALPYSDEEMEPVEYKIDLPVSKGTVLCIAAKTLGVGSHGCGPRPLDPFLVHARPTRFSYTLQMGK</sequence>
<reference evidence="12" key="1">
    <citation type="submission" date="2023-03" db="EMBL/GenBank/DDBJ databases">
        <title>Andean soil-derived lignocellulolytic bacterial consortium as a source of novel taxa and putative plastic-active enzymes.</title>
        <authorList>
            <person name="Diaz-Garcia L."/>
            <person name="Chuvochina M."/>
            <person name="Feuerriegel G."/>
            <person name="Bunk B."/>
            <person name="Sproer C."/>
            <person name="Streit W.R."/>
            <person name="Rodriguez L.M."/>
            <person name="Overmann J."/>
            <person name="Jimenez D.J."/>
        </authorList>
    </citation>
    <scope>NUCLEOTIDE SEQUENCE</scope>
    <source>
        <strain evidence="12">MAG 7</strain>
    </source>
</reference>
<dbReference type="SMART" id="SM01038">
    <property type="entry name" value="Bgal_small_N"/>
    <property type="match status" value="1"/>
</dbReference>
<dbReference type="GO" id="GO:0030246">
    <property type="term" value="F:carbohydrate binding"/>
    <property type="evidence" value="ECO:0007669"/>
    <property type="project" value="InterPro"/>
</dbReference>
<dbReference type="InterPro" id="IPR006101">
    <property type="entry name" value="Glyco_hydro_2"/>
</dbReference>
<dbReference type="InterPro" id="IPR036156">
    <property type="entry name" value="Beta-gal/glucu_dom_sf"/>
</dbReference>
<feature type="domain" description="Beta galactosidase small chain/" evidence="11">
    <location>
        <begin position="776"/>
        <end position="1049"/>
    </location>
</feature>
<dbReference type="Proteomes" id="UP001220610">
    <property type="component" value="Chromosome"/>
</dbReference>
<keyword evidence="10" id="KW-0732">Signal</keyword>
<dbReference type="GO" id="GO:0009341">
    <property type="term" value="C:beta-galactosidase complex"/>
    <property type="evidence" value="ECO:0007669"/>
    <property type="project" value="InterPro"/>
</dbReference>
<evidence type="ECO:0000256" key="1">
    <source>
        <dbReference type="ARBA" id="ARBA00001412"/>
    </source>
</evidence>
<dbReference type="PANTHER" id="PTHR46323">
    <property type="entry name" value="BETA-GALACTOSIDASE"/>
    <property type="match status" value="1"/>
</dbReference>
<dbReference type="InterPro" id="IPR008979">
    <property type="entry name" value="Galactose-bd-like_sf"/>
</dbReference>
<dbReference type="Gene3D" id="2.70.98.10">
    <property type="match status" value="1"/>
</dbReference>
<protein>
    <recommendedName>
        <fullName evidence="5">beta-galactosidase</fullName>
        <ecNumber evidence="5">3.2.1.23</ecNumber>
    </recommendedName>
    <alternativeName>
        <fullName evidence="9">Lactase</fullName>
    </alternativeName>
</protein>
<evidence type="ECO:0000256" key="9">
    <source>
        <dbReference type="ARBA" id="ARBA00032230"/>
    </source>
</evidence>
<comment type="similarity">
    <text evidence="3">Belongs to the glycosyl hydrolase 2 family.</text>
</comment>
<evidence type="ECO:0000256" key="6">
    <source>
        <dbReference type="ARBA" id="ARBA00022801"/>
    </source>
</evidence>
<evidence type="ECO:0000259" key="11">
    <source>
        <dbReference type="SMART" id="SM01038"/>
    </source>
</evidence>
<keyword evidence="6 12" id="KW-0378">Hydrolase</keyword>
<dbReference type="Pfam" id="PF02929">
    <property type="entry name" value="Bgal_small_N"/>
    <property type="match status" value="1"/>
</dbReference>
<evidence type="ECO:0000313" key="12">
    <source>
        <dbReference type="EMBL" id="WEK37676.1"/>
    </source>
</evidence>
<dbReference type="InterPro" id="IPR004199">
    <property type="entry name" value="B-gal_small/dom_5"/>
</dbReference>
<dbReference type="Pfam" id="PF02837">
    <property type="entry name" value="Glyco_hydro_2_N"/>
    <property type="match status" value="1"/>
</dbReference>
<dbReference type="Gene3D" id="2.60.120.260">
    <property type="entry name" value="Galactose-binding domain-like"/>
    <property type="match status" value="1"/>
</dbReference>
<keyword evidence="7" id="KW-0106">Calcium</keyword>
<evidence type="ECO:0000256" key="10">
    <source>
        <dbReference type="SAM" id="SignalP"/>
    </source>
</evidence>